<dbReference type="Ensembl" id="ENSGMOT00000016269.2">
    <property type="protein sequence ID" value="ENSGMOP00000015865.2"/>
    <property type="gene ID" value="ENSGMOG00000014752.2"/>
</dbReference>
<evidence type="ECO:0000256" key="6">
    <source>
        <dbReference type="SAM" id="Phobius"/>
    </source>
</evidence>
<feature type="compositionally biased region" description="Pro residues" evidence="5">
    <location>
        <begin position="450"/>
        <end position="461"/>
    </location>
</feature>
<feature type="region of interest" description="Disordered" evidence="5">
    <location>
        <begin position="627"/>
        <end position="650"/>
    </location>
</feature>
<accession>A0A8C4ZLB8</accession>
<evidence type="ECO:0000256" key="5">
    <source>
        <dbReference type="SAM" id="MobiDB-lite"/>
    </source>
</evidence>
<feature type="compositionally biased region" description="Acidic residues" evidence="5">
    <location>
        <begin position="783"/>
        <end position="794"/>
    </location>
</feature>
<protein>
    <recommendedName>
        <fullName evidence="7">SUN domain-containing protein</fullName>
    </recommendedName>
</protein>
<feature type="region of interest" description="Disordered" evidence="5">
    <location>
        <begin position="1"/>
        <end position="75"/>
    </location>
</feature>
<feature type="region of interest" description="Disordered" evidence="5">
    <location>
        <begin position="776"/>
        <end position="798"/>
    </location>
</feature>
<keyword evidence="9" id="KW-1185">Reference proteome</keyword>
<dbReference type="AlphaFoldDB" id="A0A8C4ZLB8"/>
<reference evidence="8" key="2">
    <citation type="submission" date="2025-09" db="UniProtKB">
        <authorList>
            <consortium name="Ensembl"/>
        </authorList>
    </citation>
    <scope>IDENTIFICATION</scope>
</reference>
<evidence type="ECO:0000256" key="1">
    <source>
        <dbReference type="ARBA" id="ARBA00004540"/>
    </source>
</evidence>
<keyword evidence="4 6" id="KW-0472">Membrane</keyword>
<dbReference type="Proteomes" id="UP000694546">
    <property type="component" value="Chromosome 18"/>
</dbReference>
<dbReference type="GO" id="GO:0043495">
    <property type="term" value="F:protein-membrane adaptor activity"/>
    <property type="evidence" value="ECO:0007669"/>
    <property type="project" value="TreeGrafter"/>
</dbReference>
<evidence type="ECO:0000256" key="4">
    <source>
        <dbReference type="ARBA" id="ARBA00023136"/>
    </source>
</evidence>
<evidence type="ECO:0000256" key="2">
    <source>
        <dbReference type="ARBA" id="ARBA00022692"/>
    </source>
</evidence>
<dbReference type="PANTHER" id="PTHR12911:SF23">
    <property type="entry name" value="SUN DOMAIN-CONTAINING PROTEIN 1"/>
    <property type="match status" value="1"/>
</dbReference>
<sequence length="989" mass="109412">MSRRSLRIHTPPHERGSPYGSASFSLGVPPRSEQTPSIKNSSKSLRRPRLSVSCSQSLLQTPRRPSLHQQHLDSSLHSVASDASLISSMLDESSYQERTLMDSYWGLDDDEDPQDSTILLEHSTALSNSTLVGSGDGRCHSIPAQTQTSMVNGHPCRDYSLPAERKQGPSALHSSTKFPNPSARLPVGPSSALYSGAQHQGTSVSPAATSPTSIIYCRDKSRKGKPGVFVSMWDSVRRVCRKTAASLALLLTLIYKYVLLKMHLDHEGVVPWILAVGREAKVSAVSISNLGLQVFRRSGSQVRQAVLHGWDHWRLRPADAGIGKLASSKSGGDMDSAGLGDQKQNSSLWQVGSSVLRWLERGWYHTSSFMSLLKNFLLVWCLPNLFRIALLLLLLLLLSALLGWWDPRDVLSSMLPVDGSDWRDVLPLTSFPGLAAMLKPPLEGSGQAAPSPPDQAAPSPPDRSTDLQVFTEPPPHLLPPAMEEEDEAGEGEEASSGDSERLWLLEQSLAQLWEHVEDSGHRAERMHGEVLGLYQGLRRQQQLVVVEPDQAEADRASLEPWLDGLLEDKLAEMKLRLDEDRLHREQTRKQYMAQQKSQAFRMAELEQLLQALTAKMEEVQQRQEAVATTTATLRPTSASRQQTSVSGVDSEFHDALRSDVSRLETALGDVRQDLNGLRGCQDHCHRLDNIQETLFSQVRAQVREELRALLYGNQLVSLSQTDSPDDGADDPAALPDSLLEWLAERYVSGADLRASLASLELSILRNVSKQLEQRLEQRRGEQVDEEEEEEEEDDHNQRQTVVTQTVVDSLNAAGAGVTEEEVQLMVRNALRLYSQDRTGLADYALESGGGSILSTRCSETYETRTALLSLFGLPLWYFSQSPRVVIQPDVQPGNCWAFRGSTGYLVIRLSMKVQPTAFTLEHIPKALAPSGALRSAPRDFTVYGLDDEGQEEGQLLGSYSYEEDGEAMQTYHATVSSPQHSPLLHPTNF</sequence>
<dbReference type="GeneTree" id="ENSGT00940000155830"/>
<feature type="region of interest" description="Disordered" evidence="5">
    <location>
        <begin position="441"/>
        <end position="499"/>
    </location>
</feature>
<dbReference type="PANTHER" id="PTHR12911">
    <property type="entry name" value="SAD1/UNC-84-LIKE PROTEIN-RELATED"/>
    <property type="match status" value="1"/>
</dbReference>
<feature type="compositionally biased region" description="Acidic residues" evidence="5">
    <location>
        <begin position="482"/>
        <end position="495"/>
    </location>
</feature>
<evidence type="ECO:0000256" key="3">
    <source>
        <dbReference type="ARBA" id="ARBA00022989"/>
    </source>
</evidence>
<organism evidence="8 9">
    <name type="scientific">Gadus morhua</name>
    <name type="common">Atlantic cod</name>
    <dbReference type="NCBI Taxonomy" id="8049"/>
    <lineage>
        <taxon>Eukaryota</taxon>
        <taxon>Metazoa</taxon>
        <taxon>Chordata</taxon>
        <taxon>Craniata</taxon>
        <taxon>Vertebrata</taxon>
        <taxon>Euteleostomi</taxon>
        <taxon>Actinopterygii</taxon>
        <taxon>Neopterygii</taxon>
        <taxon>Teleostei</taxon>
        <taxon>Neoteleostei</taxon>
        <taxon>Acanthomorphata</taxon>
        <taxon>Zeiogadaria</taxon>
        <taxon>Gadariae</taxon>
        <taxon>Gadiformes</taxon>
        <taxon>Gadoidei</taxon>
        <taxon>Gadidae</taxon>
        <taxon>Gadus</taxon>
    </lineage>
</organism>
<proteinExistence type="predicted"/>
<feature type="transmembrane region" description="Helical" evidence="6">
    <location>
        <begin position="377"/>
        <end position="405"/>
    </location>
</feature>
<dbReference type="Gene3D" id="2.60.120.260">
    <property type="entry name" value="Galactose-binding domain-like"/>
    <property type="match status" value="1"/>
</dbReference>
<dbReference type="PROSITE" id="PS51469">
    <property type="entry name" value="SUN"/>
    <property type="match status" value="1"/>
</dbReference>
<dbReference type="Pfam" id="PF07738">
    <property type="entry name" value="Sad1_UNC"/>
    <property type="match status" value="1"/>
</dbReference>
<dbReference type="GO" id="GO:0034993">
    <property type="term" value="C:meiotic nuclear membrane microtubule tethering complex"/>
    <property type="evidence" value="ECO:0007669"/>
    <property type="project" value="TreeGrafter"/>
</dbReference>
<keyword evidence="3 6" id="KW-1133">Transmembrane helix</keyword>
<feature type="domain" description="SUN" evidence="7">
    <location>
        <begin position="849"/>
        <end position="989"/>
    </location>
</feature>
<dbReference type="InterPro" id="IPR012919">
    <property type="entry name" value="SUN_dom"/>
</dbReference>
<dbReference type="InterPro" id="IPR045119">
    <property type="entry name" value="SUN1-5"/>
</dbReference>
<comment type="subcellular location">
    <subcellularLocation>
        <location evidence="1">Nucleus inner membrane</location>
    </subcellularLocation>
</comment>
<evidence type="ECO:0000313" key="9">
    <source>
        <dbReference type="Proteomes" id="UP000694546"/>
    </source>
</evidence>
<keyword evidence="2 6" id="KW-0812">Transmembrane</keyword>
<feature type="compositionally biased region" description="Polar residues" evidence="5">
    <location>
        <begin position="32"/>
        <end position="43"/>
    </location>
</feature>
<feature type="compositionally biased region" description="Polar residues" evidence="5">
    <location>
        <begin position="627"/>
        <end position="647"/>
    </location>
</feature>
<dbReference type="GO" id="GO:0005637">
    <property type="term" value="C:nuclear inner membrane"/>
    <property type="evidence" value="ECO:0007669"/>
    <property type="project" value="UniProtKB-SubCell"/>
</dbReference>
<evidence type="ECO:0000259" key="7">
    <source>
        <dbReference type="PROSITE" id="PS51469"/>
    </source>
</evidence>
<evidence type="ECO:0000313" key="8">
    <source>
        <dbReference type="Ensembl" id="ENSGMOP00000015865.2"/>
    </source>
</evidence>
<name>A0A8C4ZLB8_GADMO</name>
<reference evidence="8" key="1">
    <citation type="submission" date="2025-08" db="UniProtKB">
        <authorList>
            <consortium name="Ensembl"/>
        </authorList>
    </citation>
    <scope>IDENTIFICATION</scope>
</reference>